<keyword evidence="3" id="KW-1185">Reference proteome</keyword>
<dbReference type="RefSeq" id="WP_285745158.1">
    <property type="nucleotide sequence ID" value="NZ_CP127162.1"/>
</dbReference>
<proteinExistence type="predicted"/>
<dbReference type="Proteomes" id="UP001236415">
    <property type="component" value="Chromosome"/>
</dbReference>
<feature type="domain" description="GmrSD restriction endonucleases N-terminal" evidence="1">
    <location>
        <begin position="108"/>
        <end position="246"/>
    </location>
</feature>
<sequence>MIETNKRLKDDLDKIVSSIQRKKSKPTGISFSIIADIFYANEKNMHENLISITDVVNYIEAAGLQVQMEDVEEENDDSNNSMTPFDPSKVDIAMNTLTFDLLIKRLENDEIDLFPDFQRKSGLWNSEQKSRLIESLLLRVPLPAFYFDGSNNSNWLIIDGLQRLSVIKEFFVDKSMRLTNLEFLRDLDGFGFDDLTRTHTRRIEETQIIAYVISPGTPENLKFNIFKRINTGGLKLEPQEIRHALYQGQATSFLKKLAESEEFKHATYGSIKTDRMLDREFVLRFCSFYLLGEEQYKGSIDDFLIEGMKRLNKLTSHELIDLELKFKKSMELAFKIFGMFAFRKQFDKSRRNPINKALFESWSVELAKLTDQQIKMAIDRGSKIDNAFMTKLSTSSSFEDSLNGSFEGYVRGRFRTIRYILEEVINDRES</sequence>
<evidence type="ECO:0000259" key="1">
    <source>
        <dbReference type="Pfam" id="PF03235"/>
    </source>
</evidence>
<dbReference type="Pfam" id="PF03235">
    <property type="entry name" value="GmrSD_N"/>
    <property type="match status" value="1"/>
</dbReference>
<protein>
    <submittedName>
        <fullName evidence="2">DUF262 domain-containing protein</fullName>
    </submittedName>
</protein>
<reference evidence="2 3" key="1">
    <citation type="submission" date="2023-06" db="EMBL/GenBank/DDBJ databases">
        <title>Paenibacillus polygonum sp. nov., an endophytic bacterium, isolated from Polygonum lapathifolium L. in Nanji Wetland National Nature Reserve, South of Poyang Lake, Jiangxi Province, China.</title>
        <authorList>
            <person name="Yu Z."/>
        </authorList>
    </citation>
    <scope>NUCLEOTIDE SEQUENCE [LARGE SCALE GENOMIC DNA]</scope>
    <source>
        <strain evidence="2 3">C31</strain>
    </source>
</reference>
<evidence type="ECO:0000313" key="3">
    <source>
        <dbReference type="Proteomes" id="UP001236415"/>
    </source>
</evidence>
<dbReference type="PANTHER" id="PTHR39639">
    <property type="entry name" value="CHROMOSOME 16, WHOLE GENOME SHOTGUN SEQUENCE"/>
    <property type="match status" value="1"/>
</dbReference>
<organism evidence="2 3">
    <name type="scientific">Paenibacillus polygoni</name>
    <dbReference type="NCBI Taxonomy" id="3050112"/>
    <lineage>
        <taxon>Bacteria</taxon>
        <taxon>Bacillati</taxon>
        <taxon>Bacillota</taxon>
        <taxon>Bacilli</taxon>
        <taxon>Bacillales</taxon>
        <taxon>Paenibacillaceae</taxon>
        <taxon>Paenibacillus</taxon>
    </lineage>
</organism>
<dbReference type="InterPro" id="IPR004919">
    <property type="entry name" value="GmrSD_N"/>
</dbReference>
<gene>
    <name evidence="2" type="ORF">QPK24_23265</name>
</gene>
<name>A0ABY8X409_9BACL</name>
<accession>A0ABY8X409</accession>
<dbReference type="PANTHER" id="PTHR39639:SF1">
    <property type="entry name" value="DUF262 DOMAIN-CONTAINING PROTEIN"/>
    <property type="match status" value="1"/>
</dbReference>
<dbReference type="EMBL" id="CP127162">
    <property type="protein sequence ID" value="WIV19197.1"/>
    <property type="molecule type" value="Genomic_DNA"/>
</dbReference>
<evidence type="ECO:0000313" key="2">
    <source>
        <dbReference type="EMBL" id="WIV19197.1"/>
    </source>
</evidence>